<dbReference type="Pfam" id="PF01476">
    <property type="entry name" value="LysM"/>
    <property type="match status" value="1"/>
</dbReference>
<dbReference type="PANTHER" id="PTHR33308:SF9">
    <property type="entry name" value="PEPTIDOGLYCAN HYDROLASE FLGJ"/>
    <property type="match status" value="1"/>
</dbReference>
<feature type="chain" id="PRO_5046727317" description="Peptidoglycan hydrolase" evidence="5">
    <location>
        <begin position="28"/>
        <end position="320"/>
    </location>
</feature>
<dbReference type="Gene3D" id="1.10.530.10">
    <property type="match status" value="1"/>
</dbReference>
<dbReference type="Gene3D" id="3.10.350.10">
    <property type="entry name" value="LysM domain"/>
    <property type="match status" value="1"/>
</dbReference>
<protein>
    <recommendedName>
        <fullName evidence="4">Peptidoglycan hydrolase</fullName>
    </recommendedName>
</protein>
<gene>
    <name evidence="7" type="ORF">FH5T_03495</name>
</gene>
<dbReference type="GO" id="GO:0016787">
    <property type="term" value="F:hydrolase activity"/>
    <property type="evidence" value="ECO:0007669"/>
    <property type="project" value="UniProtKB-KW"/>
</dbReference>
<dbReference type="SMART" id="SM00047">
    <property type="entry name" value="LYZ2"/>
    <property type="match status" value="1"/>
</dbReference>
<evidence type="ECO:0000256" key="5">
    <source>
        <dbReference type="SAM" id="SignalP"/>
    </source>
</evidence>
<evidence type="ECO:0000313" key="8">
    <source>
        <dbReference type="Proteomes" id="UP000023772"/>
    </source>
</evidence>
<organism evidence="7 8">
    <name type="scientific">Draconibacterium orientale</name>
    <dbReference type="NCBI Taxonomy" id="1168034"/>
    <lineage>
        <taxon>Bacteria</taxon>
        <taxon>Pseudomonadati</taxon>
        <taxon>Bacteroidota</taxon>
        <taxon>Bacteroidia</taxon>
        <taxon>Marinilabiliales</taxon>
        <taxon>Prolixibacteraceae</taxon>
        <taxon>Draconibacterium</taxon>
    </lineage>
</organism>
<dbReference type="Pfam" id="PF01832">
    <property type="entry name" value="Glucosaminidase"/>
    <property type="match status" value="1"/>
</dbReference>
<keyword evidence="5" id="KW-0732">Signal</keyword>
<dbReference type="InterPro" id="IPR002901">
    <property type="entry name" value="MGlyc_endo_b_GlcNAc-like_dom"/>
</dbReference>
<evidence type="ECO:0000256" key="1">
    <source>
        <dbReference type="ARBA" id="ARBA00022529"/>
    </source>
</evidence>
<evidence type="ECO:0000256" key="3">
    <source>
        <dbReference type="ARBA" id="ARBA00022801"/>
    </source>
</evidence>
<evidence type="ECO:0000313" key="7">
    <source>
        <dbReference type="EMBL" id="AHW58977.1"/>
    </source>
</evidence>
<keyword evidence="1" id="KW-0929">Antimicrobial</keyword>
<dbReference type="InterPro" id="IPR036779">
    <property type="entry name" value="LysM_dom_sf"/>
</dbReference>
<dbReference type="CDD" id="cd00118">
    <property type="entry name" value="LysM"/>
    <property type="match status" value="1"/>
</dbReference>
<feature type="signal peptide" evidence="5">
    <location>
        <begin position="1"/>
        <end position="27"/>
    </location>
</feature>
<dbReference type="EMBL" id="CP007451">
    <property type="protein sequence ID" value="AHW58977.1"/>
    <property type="molecule type" value="Genomic_DNA"/>
</dbReference>
<dbReference type="SUPFAM" id="SSF54106">
    <property type="entry name" value="LysM domain"/>
    <property type="match status" value="1"/>
</dbReference>
<dbReference type="PROSITE" id="PS51782">
    <property type="entry name" value="LYSM"/>
    <property type="match status" value="1"/>
</dbReference>
<evidence type="ECO:0000256" key="4">
    <source>
        <dbReference type="ARBA" id="ARBA00032108"/>
    </source>
</evidence>
<evidence type="ECO:0000256" key="2">
    <source>
        <dbReference type="ARBA" id="ARBA00022638"/>
    </source>
</evidence>
<reference evidence="7 8" key="1">
    <citation type="submission" date="2014-03" db="EMBL/GenBank/DDBJ databases">
        <title>Complete genome sequence of a deeply braunched marine Bacteroidia bacterium Draconibacterium orientale type strain FH5T.</title>
        <authorList>
            <person name="Li X."/>
            <person name="Wang X."/>
            <person name="Xie Z."/>
            <person name="Du Z."/>
            <person name="Chen G."/>
        </authorList>
    </citation>
    <scope>NUCLEOTIDE SEQUENCE [LARGE SCALE GENOMIC DNA]</scope>
    <source>
        <strain evidence="7 8">FH5</strain>
    </source>
</reference>
<dbReference type="PANTHER" id="PTHR33308">
    <property type="entry name" value="PEPTIDOGLYCAN HYDROLASE FLGJ"/>
    <property type="match status" value="1"/>
</dbReference>
<keyword evidence="8" id="KW-1185">Reference proteome</keyword>
<proteinExistence type="predicted"/>
<name>A0ABM5Q6B1_9BACT</name>
<dbReference type="Proteomes" id="UP000023772">
    <property type="component" value="Chromosome"/>
</dbReference>
<keyword evidence="2" id="KW-0081">Bacteriolytic enzyme</keyword>
<keyword evidence="3 7" id="KW-0378">Hydrolase</keyword>
<sequence>MSKRCNRNMRHIISFTFFILLATSAFSQNITRDEYIRQWQLLAIEEMNRSGIPASITMAQGCLESGNGNSELSRKSNNHFGIKCKSSWKGKKVYYDDDRRNECFRSYRSVEDSYIDHSNFLMENPRYASLFLLDPTDYKGWAKGLKKAGYATAHDYDKRLIRIIEENKLHRLDKKMTFSPMGGQTAHNVLDTDKTGALTIKAFNSHKVSKINRVKAVVAQKGDTYEILAQELGLKDWELYKFNDQPPGHRPIPNEVVYIQYKKNKTSKNQLTHRAQEGETMHYISQLYGVKLNPLYRRNNMKKGEQPRLGQVIYLRKKKK</sequence>
<feature type="domain" description="LysM" evidence="6">
    <location>
        <begin position="271"/>
        <end position="315"/>
    </location>
</feature>
<dbReference type="InterPro" id="IPR018392">
    <property type="entry name" value="LysM"/>
</dbReference>
<dbReference type="InterPro" id="IPR051056">
    <property type="entry name" value="Glycosyl_Hydrolase_73"/>
</dbReference>
<accession>A0ABM5Q6B1</accession>
<evidence type="ECO:0000259" key="6">
    <source>
        <dbReference type="PROSITE" id="PS51782"/>
    </source>
</evidence>